<reference evidence="1 2" key="1">
    <citation type="submission" date="2020-07" db="EMBL/GenBank/DDBJ databases">
        <title>Bacterium isolated from marine sediment.</title>
        <authorList>
            <person name="Shang D."/>
        </authorList>
    </citation>
    <scope>NUCLEOTIDE SEQUENCE [LARGE SCALE GENOMIC DNA]</scope>
    <source>
        <strain evidence="1 2">F6074</strain>
    </source>
</reference>
<accession>A0A7W2M7N9</accession>
<dbReference type="InterPro" id="IPR011044">
    <property type="entry name" value="Quino_amine_DH_bsu"/>
</dbReference>
<name>A0A7W2M7N9_9FLAO</name>
<dbReference type="Proteomes" id="UP000541857">
    <property type="component" value="Unassembled WGS sequence"/>
</dbReference>
<comment type="caution">
    <text evidence="1">The sequence shown here is derived from an EMBL/GenBank/DDBJ whole genome shotgun (WGS) entry which is preliminary data.</text>
</comment>
<feature type="non-terminal residue" evidence="1">
    <location>
        <position position="257"/>
    </location>
</feature>
<sequence length="257" mass="28361">MKKLLLLLILITGNFLFAQVGIGTDMPNPSTQLEIKSSNRGILIPQVPLTGNTDQTTITAGNLESLLVYNTNSNATLTPGYYYWYQGSWNRLTTEGDLPDHIVLWDFANGQFTYIDQNGDVQIIDPTDFQTLTSLELNPDGHTLDYVDENGNRASIDLEDVIQNFETLTTIVANNNGTFTYTDENGLETIIDISNLETLTSIALNPDNTNIDYTDEDGVVTQLDFAQIVKNLETLTTIVDNADGTFTFADEAGVETI</sequence>
<keyword evidence="2" id="KW-1185">Reference proteome</keyword>
<gene>
    <name evidence="1" type="ORF">H3Z82_15925</name>
</gene>
<proteinExistence type="predicted"/>
<dbReference type="AlphaFoldDB" id="A0A7W2M7N9"/>
<protein>
    <submittedName>
        <fullName evidence="1">Uncharacterized protein</fullName>
    </submittedName>
</protein>
<evidence type="ECO:0000313" key="1">
    <source>
        <dbReference type="EMBL" id="MBA6154215.1"/>
    </source>
</evidence>
<evidence type="ECO:0000313" key="2">
    <source>
        <dbReference type="Proteomes" id="UP000541857"/>
    </source>
</evidence>
<dbReference type="SUPFAM" id="SSF50969">
    <property type="entry name" value="YVTN repeat-like/Quinoprotein amine dehydrogenase"/>
    <property type="match status" value="1"/>
</dbReference>
<dbReference type="EMBL" id="JACGLT010000016">
    <property type="protein sequence ID" value="MBA6154215.1"/>
    <property type="molecule type" value="Genomic_DNA"/>
</dbReference>
<organism evidence="1 2">
    <name type="scientific">Gelidibacter maritimus</name>
    <dbReference type="NCBI Taxonomy" id="2761487"/>
    <lineage>
        <taxon>Bacteria</taxon>
        <taxon>Pseudomonadati</taxon>
        <taxon>Bacteroidota</taxon>
        <taxon>Flavobacteriia</taxon>
        <taxon>Flavobacteriales</taxon>
        <taxon>Flavobacteriaceae</taxon>
        <taxon>Gelidibacter</taxon>
    </lineage>
</organism>